<feature type="non-terminal residue" evidence="1">
    <location>
        <position position="256"/>
    </location>
</feature>
<evidence type="ECO:0000313" key="2">
    <source>
        <dbReference type="Proteomes" id="UP000601435"/>
    </source>
</evidence>
<sequence length="256" mass="28861">QSGTQTRPDIFDDGCLCEQPLKKVKAFTDVGNIESMSKERWGAAKWVRGQARTYCSSDFDIKTVSHSDFLKMLESAWCSKDCNDANIMAVLQRTHIFVNTAKCLYIRPASETEGPVLRIPLGDKIDFLHVDSRKVYDYHRKGGQDAPQDFEMKVNWERDWVAKAMGGEVNLPTRATIIRRGGLFQSAPSESADSTVKTIVVSRNSWRNTSTSTSLPQPLSLTSRMKCRPSESWRFLRVILSIASGLIRDVLFTLFA</sequence>
<proteinExistence type="predicted"/>
<evidence type="ECO:0000313" key="1">
    <source>
        <dbReference type="EMBL" id="CAE7900938.1"/>
    </source>
</evidence>
<gene>
    <name evidence="1" type="ORF">SNEC2469_LOCUS30333</name>
</gene>
<accession>A0A813BC25</accession>
<reference evidence="1" key="1">
    <citation type="submission" date="2021-02" db="EMBL/GenBank/DDBJ databases">
        <authorList>
            <person name="Dougan E. K."/>
            <person name="Rhodes N."/>
            <person name="Thang M."/>
            <person name="Chan C."/>
        </authorList>
    </citation>
    <scope>NUCLEOTIDE SEQUENCE</scope>
</reference>
<organism evidence="1 2">
    <name type="scientific">Symbiodinium necroappetens</name>
    <dbReference type="NCBI Taxonomy" id="1628268"/>
    <lineage>
        <taxon>Eukaryota</taxon>
        <taxon>Sar</taxon>
        <taxon>Alveolata</taxon>
        <taxon>Dinophyceae</taxon>
        <taxon>Suessiales</taxon>
        <taxon>Symbiodiniaceae</taxon>
        <taxon>Symbiodinium</taxon>
    </lineage>
</organism>
<name>A0A813BC25_9DINO</name>
<protein>
    <submittedName>
        <fullName evidence="1">Uncharacterized protein</fullName>
    </submittedName>
</protein>
<dbReference type="EMBL" id="CAJNJA010070459">
    <property type="protein sequence ID" value="CAE7900938.1"/>
    <property type="molecule type" value="Genomic_DNA"/>
</dbReference>
<comment type="caution">
    <text evidence="1">The sequence shown here is derived from an EMBL/GenBank/DDBJ whole genome shotgun (WGS) entry which is preliminary data.</text>
</comment>
<dbReference type="Proteomes" id="UP000601435">
    <property type="component" value="Unassembled WGS sequence"/>
</dbReference>
<dbReference type="AlphaFoldDB" id="A0A813BC25"/>
<keyword evidence="2" id="KW-1185">Reference proteome</keyword>